<dbReference type="OrthoDB" id="191139at2759"/>
<dbReference type="InterPro" id="IPR002347">
    <property type="entry name" value="SDR_fam"/>
</dbReference>
<dbReference type="Pfam" id="PF00106">
    <property type="entry name" value="adh_short"/>
    <property type="match status" value="1"/>
</dbReference>
<evidence type="ECO:0000313" key="4">
    <source>
        <dbReference type="Proteomes" id="UP000189580"/>
    </source>
</evidence>
<name>A0A167D564_9ASCO</name>
<reference evidence="3 4" key="1">
    <citation type="submission" date="2016-02" db="EMBL/GenBank/DDBJ databases">
        <title>Complete genome sequence and transcriptome regulation of the pentose utilising yeast Sugiyamaella lignohabitans.</title>
        <authorList>
            <person name="Bellasio M."/>
            <person name="Peymann A."/>
            <person name="Valli M."/>
            <person name="Sipitzky M."/>
            <person name="Graf A."/>
            <person name="Sauer M."/>
            <person name="Marx H."/>
            <person name="Mattanovich D."/>
        </authorList>
    </citation>
    <scope>NUCLEOTIDE SEQUENCE [LARGE SCALE GENOMIC DNA]</scope>
    <source>
        <strain evidence="3 4">CBS 10342</strain>
    </source>
</reference>
<dbReference type="CDD" id="cd05327">
    <property type="entry name" value="retinol-DH_like_SDR_c_like"/>
    <property type="match status" value="1"/>
</dbReference>
<dbReference type="PRINTS" id="PR00080">
    <property type="entry name" value="SDRFAMILY"/>
</dbReference>
<dbReference type="PANTHER" id="PTHR43157">
    <property type="entry name" value="PHOSPHATIDYLINOSITOL-GLYCAN BIOSYNTHESIS CLASS F PROTEIN-RELATED"/>
    <property type="match status" value="1"/>
</dbReference>
<evidence type="ECO:0000256" key="1">
    <source>
        <dbReference type="ARBA" id="ARBA00023002"/>
    </source>
</evidence>
<dbReference type="GeneID" id="30037818"/>
<keyword evidence="4" id="KW-1185">Reference proteome</keyword>
<evidence type="ECO:0000256" key="2">
    <source>
        <dbReference type="RuleBase" id="RU000363"/>
    </source>
</evidence>
<organism evidence="3 4">
    <name type="scientific">Sugiyamaella lignohabitans</name>
    <dbReference type="NCBI Taxonomy" id="796027"/>
    <lineage>
        <taxon>Eukaryota</taxon>
        <taxon>Fungi</taxon>
        <taxon>Dikarya</taxon>
        <taxon>Ascomycota</taxon>
        <taxon>Saccharomycotina</taxon>
        <taxon>Dipodascomycetes</taxon>
        <taxon>Dipodascales</taxon>
        <taxon>Trichomonascaceae</taxon>
        <taxon>Sugiyamaella</taxon>
    </lineage>
</organism>
<dbReference type="PRINTS" id="PR00081">
    <property type="entry name" value="GDHRDH"/>
</dbReference>
<dbReference type="SUPFAM" id="SSF51735">
    <property type="entry name" value="NAD(P)-binding Rossmann-fold domains"/>
    <property type="match status" value="1"/>
</dbReference>
<sequence length="320" mass="35123">MTFDNQTTSEQVGAEFADNIKGKTVIVTGATWGGLGAHTALTIARHGAERVIIAGRKASSLEETIAKIKEEVPSANVTPLVFDLASLKTVRAAADKINSDHDIKHIDVLINNAAVMACPFSKTEDGFENQFGSNHLGHFLFTTLIINKILASKYPRIVNVSSQGHRFSPIRFDDVNFSNGEKYGSFQAYGQSKTANILFTRELNRRYASKGLVTFSLHPGVISTNLSRHIDFENLLSSNEVDYQGNPCFQREYLEKIVYKTISQGASTTLVAAFDPAIVKSSGSYMSDCVINEDLCLPFAKDMDSAERLWTLSEKLVAQA</sequence>
<comment type="similarity">
    <text evidence="2">Belongs to the short-chain dehydrogenases/reductases (SDR) family.</text>
</comment>
<dbReference type="GO" id="GO:0016491">
    <property type="term" value="F:oxidoreductase activity"/>
    <property type="evidence" value="ECO:0007669"/>
    <property type="project" value="UniProtKB-KW"/>
</dbReference>
<dbReference type="KEGG" id="slb:AWJ20_751"/>
<dbReference type="InterPro" id="IPR036291">
    <property type="entry name" value="NAD(P)-bd_dom_sf"/>
</dbReference>
<dbReference type="PANTHER" id="PTHR43157:SF31">
    <property type="entry name" value="PHOSPHATIDYLINOSITOL-GLYCAN BIOSYNTHESIS CLASS F PROTEIN"/>
    <property type="match status" value="1"/>
</dbReference>
<dbReference type="AlphaFoldDB" id="A0A167D564"/>
<protein>
    <submittedName>
        <fullName evidence="3">Env9p</fullName>
    </submittedName>
</protein>
<accession>A0A167D564</accession>
<gene>
    <name evidence="3" type="primary">ENV9</name>
    <name evidence="3" type="ORF">AWJ20_751</name>
</gene>
<dbReference type="Proteomes" id="UP000189580">
    <property type="component" value="Chromosome a"/>
</dbReference>
<evidence type="ECO:0000313" key="3">
    <source>
        <dbReference type="EMBL" id="ANB12495.1"/>
    </source>
</evidence>
<keyword evidence="1" id="KW-0560">Oxidoreductase</keyword>
<proteinExistence type="inferred from homology"/>
<dbReference type="EMBL" id="CP014501">
    <property type="protein sequence ID" value="ANB12495.1"/>
    <property type="molecule type" value="Genomic_DNA"/>
</dbReference>
<dbReference type="RefSeq" id="XP_018734972.1">
    <property type="nucleotide sequence ID" value="XM_018882711.1"/>
</dbReference>
<dbReference type="Gene3D" id="3.40.50.720">
    <property type="entry name" value="NAD(P)-binding Rossmann-like Domain"/>
    <property type="match status" value="1"/>
</dbReference>